<dbReference type="PANTHER" id="PTHR43022">
    <property type="entry name" value="PROTEIN SMF"/>
    <property type="match status" value="1"/>
</dbReference>
<sequence length="392" mass="40420">MNLSDLDGMRRRLIGLVPAATLDDERALRLHFAAAVWSCLTEPGDAVAGAAIAALGADEALELVLRPPTSADKAWRDGLKRWKPRIGTVDDALAAARRAGATLITPTDPSWPHSLDDLQAHVPHCLWVRGDVSALDARRPTIALVGARAATTYGEHVATDLAAGLVSAGVTVVSGGAYGIDAMAHRASVTAGGMTVAVLAGGVDRLYPAGNAALLGRVIGGAGAVVAEVPCGTTPTKWRFLQRNRLIAALATGTVVVEAGWRSGSLNTAGHAASLGRPLGAVPGPVTSAASAGCHRLLREYDARCVTSAMDARELIGLDGAVPGVGTDTRIDDRTRVLDALSARATRSVVEIARRAGLDPEQSAALVALLELEGRARRVDDGWQLAAGGARV</sequence>
<evidence type="ECO:0000313" key="4">
    <source>
        <dbReference type="EMBL" id="MDJ1113643.1"/>
    </source>
</evidence>
<dbReference type="Gene3D" id="3.40.50.450">
    <property type="match status" value="1"/>
</dbReference>
<evidence type="ECO:0000259" key="3">
    <source>
        <dbReference type="Pfam" id="PF17782"/>
    </source>
</evidence>
<evidence type="ECO:0000259" key="2">
    <source>
        <dbReference type="Pfam" id="PF02481"/>
    </source>
</evidence>
<dbReference type="InterPro" id="IPR003488">
    <property type="entry name" value="DprA"/>
</dbReference>
<dbReference type="SUPFAM" id="SSF102405">
    <property type="entry name" value="MCP/YpsA-like"/>
    <property type="match status" value="1"/>
</dbReference>
<comment type="similarity">
    <text evidence="1">Belongs to the DprA/Smf family.</text>
</comment>
<dbReference type="EMBL" id="JASJND010000002">
    <property type="protein sequence ID" value="MDJ1113643.1"/>
    <property type="molecule type" value="Genomic_DNA"/>
</dbReference>
<evidence type="ECO:0000313" key="5">
    <source>
        <dbReference type="Proteomes" id="UP001321481"/>
    </source>
</evidence>
<name>A0ABT6ZBW5_9MICO</name>
<dbReference type="Pfam" id="PF17782">
    <property type="entry name" value="WHD_DprA"/>
    <property type="match status" value="1"/>
</dbReference>
<dbReference type="RefSeq" id="WP_283715059.1">
    <property type="nucleotide sequence ID" value="NZ_JASJND010000002.1"/>
</dbReference>
<dbReference type="Pfam" id="PF02481">
    <property type="entry name" value="DNA_processg_A"/>
    <property type="match status" value="1"/>
</dbReference>
<dbReference type="Proteomes" id="UP001321481">
    <property type="component" value="Unassembled WGS sequence"/>
</dbReference>
<reference evidence="4 5" key="1">
    <citation type="submission" date="2023-05" db="EMBL/GenBank/DDBJ databases">
        <title>Microbacterium dauci sp.nov., Isolated from Carrot Rhizosphere Soil.</title>
        <authorList>
            <person name="Xiao Z."/>
            <person name="Zheng J."/>
        </authorList>
    </citation>
    <scope>NUCLEOTIDE SEQUENCE [LARGE SCALE GENOMIC DNA]</scope>
    <source>
        <strain evidence="4 5">LX3-4</strain>
    </source>
</reference>
<comment type="caution">
    <text evidence="4">The sequence shown here is derived from an EMBL/GenBank/DDBJ whole genome shotgun (WGS) entry which is preliminary data.</text>
</comment>
<dbReference type="PANTHER" id="PTHR43022:SF1">
    <property type="entry name" value="PROTEIN SMF"/>
    <property type="match status" value="1"/>
</dbReference>
<feature type="domain" description="DprA winged helix" evidence="3">
    <location>
        <begin position="331"/>
        <end position="382"/>
    </location>
</feature>
<dbReference type="InterPro" id="IPR036388">
    <property type="entry name" value="WH-like_DNA-bd_sf"/>
</dbReference>
<dbReference type="NCBIfam" id="TIGR00732">
    <property type="entry name" value="dprA"/>
    <property type="match status" value="1"/>
</dbReference>
<dbReference type="InterPro" id="IPR041614">
    <property type="entry name" value="DprA_WH"/>
</dbReference>
<dbReference type="Gene3D" id="1.10.10.10">
    <property type="entry name" value="Winged helix-like DNA-binding domain superfamily/Winged helix DNA-binding domain"/>
    <property type="match status" value="1"/>
</dbReference>
<protein>
    <submittedName>
        <fullName evidence="4">DNA-processing protein DprA</fullName>
    </submittedName>
</protein>
<gene>
    <name evidence="4" type="primary">dprA</name>
    <name evidence="4" type="ORF">QNI14_04175</name>
</gene>
<keyword evidence="5" id="KW-1185">Reference proteome</keyword>
<dbReference type="InterPro" id="IPR057666">
    <property type="entry name" value="DrpA_SLOG"/>
</dbReference>
<evidence type="ECO:0000256" key="1">
    <source>
        <dbReference type="ARBA" id="ARBA00006525"/>
    </source>
</evidence>
<feature type="domain" description="Smf/DprA SLOG" evidence="2">
    <location>
        <begin position="103"/>
        <end position="314"/>
    </location>
</feature>
<organism evidence="4 5">
    <name type="scientific">Microbacterium dauci</name>
    <dbReference type="NCBI Taxonomy" id="3048008"/>
    <lineage>
        <taxon>Bacteria</taxon>
        <taxon>Bacillati</taxon>
        <taxon>Actinomycetota</taxon>
        <taxon>Actinomycetes</taxon>
        <taxon>Micrococcales</taxon>
        <taxon>Microbacteriaceae</taxon>
        <taxon>Microbacterium</taxon>
    </lineage>
</organism>
<accession>A0ABT6ZBW5</accession>
<proteinExistence type="inferred from homology"/>